<gene>
    <name evidence="11" type="ORF">GCL57_07565</name>
</gene>
<evidence type="ECO:0000256" key="4">
    <source>
        <dbReference type="ARBA" id="ARBA00022692"/>
    </source>
</evidence>
<dbReference type="Proteomes" id="UP000442694">
    <property type="component" value="Unassembled WGS sequence"/>
</dbReference>
<comment type="subcellular location">
    <subcellularLocation>
        <location evidence="1 9">Cell membrane</location>
        <topology evidence="1 9">Multi-pass membrane protein</topology>
    </subcellularLocation>
</comment>
<protein>
    <recommendedName>
        <fullName evidence="8">Guanidinium exporter</fullName>
    </recommendedName>
</protein>
<evidence type="ECO:0000256" key="1">
    <source>
        <dbReference type="ARBA" id="ARBA00004651"/>
    </source>
</evidence>
<evidence type="ECO:0000256" key="9">
    <source>
        <dbReference type="RuleBase" id="RU003942"/>
    </source>
</evidence>
<evidence type="ECO:0000256" key="7">
    <source>
        <dbReference type="ARBA" id="ARBA00038151"/>
    </source>
</evidence>
<evidence type="ECO:0000256" key="6">
    <source>
        <dbReference type="ARBA" id="ARBA00023136"/>
    </source>
</evidence>
<evidence type="ECO:0000256" key="2">
    <source>
        <dbReference type="ARBA" id="ARBA00022448"/>
    </source>
</evidence>
<dbReference type="FunFam" id="1.10.3730.20:FF:000001">
    <property type="entry name" value="Quaternary ammonium compound resistance transporter SugE"/>
    <property type="match status" value="1"/>
</dbReference>
<dbReference type="PANTHER" id="PTHR30561">
    <property type="entry name" value="SMR FAMILY PROTON-DEPENDENT DRUG EFFLUX TRANSPORTER SUGE"/>
    <property type="match status" value="1"/>
</dbReference>
<dbReference type="InterPro" id="IPR000390">
    <property type="entry name" value="Small_drug/metabolite_transptr"/>
</dbReference>
<dbReference type="SUPFAM" id="SSF103481">
    <property type="entry name" value="Multidrug resistance efflux transporter EmrE"/>
    <property type="match status" value="1"/>
</dbReference>
<proteinExistence type="inferred from homology"/>
<evidence type="ECO:0000313" key="11">
    <source>
        <dbReference type="EMBL" id="KAB8030823.1"/>
    </source>
</evidence>
<keyword evidence="12" id="KW-1185">Reference proteome</keyword>
<dbReference type="EMBL" id="WFLN01000006">
    <property type="protein sequence ID" value="KAB8030823.1"/>
    <property type="molecule type" value="Genomic_DNA"/>
</dbReference>
<sequence length="108" mass="11807">MAWFQLFIAGLFEIIWAVTLKDIDSISNIKPIVITMVGMIISFSFLSIALKKIPIGTGYAIWTGIGAVGVAIYGIIFQAESTNIIRIICLALIVIGILGVKFFTQQKN</sequence>
<keyword evidence="5 10" id="KW-1133">Transmembrane helix</keyword>
<organism evidence="11 12">
    <name type="scientific">Fluviispira multicolorata</name>
    <dbReference type="NCBI Taxonomy" id="2654512"/>
    <lineage>
        <taxon>Bacteria</taxon>
        <taxon>Pseudomonadati</taxon>
        <taxon>Bdellovibrionota</taxon>
        <taxon>Oligoflexia</taxon>
        <taxon>Silvanigrellales</taxon>
        <taxon>Silvanigrellaceae</taxon>
        <taxon>Fluviispira</taxon>
    </lineage>
</organism>
<dbReference type="GO" id="GO:0022857">
    <property type="term" value="F:transmembrane transporter activity"/>
    <property type="evidence" value="ECO:0007669"/>
    <property type="project" value="InterPro"/>
</dbReference>
<evidence type="ECO:0000256" key="5">
    <source>
        <dbReference type="ARBA" id="ARBA00022989"/>
    </source>
</evidence>
<dbReference type="Gene3D" id="1.10.3730.20">
    <property type="match status" value="1"/>
</dbReference>
<dbReference type="InterPro" id="IPR045324">
    <property type="entry name" value="Small_multidrug_res"/>
</dbReference>
<dbReference type="InterPro" id="IPR037185">
    <property type="entry name" value="EmrE-like"/>
</dbReference>
<dbReference type="GO" id="GO:1990961">
    <property type="term" value="P:xenobiotic detoxification by transmembrane export across the plasma membrane"/>
    <property type="evidence" value="ECO:0007669"/>
    <property type="project" value="UniProtKB-ARBA"/>
</dbReference>
<keyword evidence="4 9" id="KW-0812">Transmembrane</keyword>
<dbReference type="PANTHER" id="PTHR30561:SF0">
    <property type="entry name" value="GUANIDINIUM EXPORTER"/>
    <property type="match status" value="1"/>
</dbReference>
<keyword evidence="2" id="KW-0813">Transport</keyword>
<feature type="transmembrane region" description="Helical" evidence="10">
    <location>
        <begin position="33"/>
        <end position="50"/>
    </location>
</feature>
<reference evidence="11 12" key="1">
    <citation type="submission" date="2019-10" db="EMBL/GenBank/DDBJ databases">
        <title>New genus of Silvanigrellaceae.</title>
        <authorList>
            <person name="Pitt A."/>
            <person name="Hahn M.W."/>
        </authorList>
    </citation>
    <scope>NUCLEOTIDE SEQUENCE [LARGE SCALE GENOMIC DNA]</scope>
    <source>
        <strain evidence="11 12">33A1-SZDP</strain>
    </source>
</reference>
<accession>A0A833JCM9</accession>
<feature type="transmembrane region" description="Helical" evidence="10">
    <location>
        <begin position="59"/>
        <end position="78"/>
    </location>
</feature>
<name>A0A833JCM9_9BACT</name>
<evidence type="ECO:0000256" key="3">
    <source>
        <dbReference type="ARBA" id="ARBA00022475"/>
    </source>
</evidence>
<dbReference type="AlphaFoldDB" id="A0A833JCM9"/>
<comment type="similarity">
    <text evidence="7">Belongs to the drug/metabolite transporter (DMT) superfamily. Small multidrug resistance (SMR) (TC 2.A.7.1) family. Gdx/SugE subfamily.</text>
</comment>
<keyword evidence="6 10" id="KW-0472">Membrane</keyword>
<dbReference type="Pfam" id="PF00893">
    <property type="entry name" value="Multi_Drug_Res"/>
    <property type="match status" value="1"/>
</dbReference>
<comment type="caution">
    <text evidence="11">The sequence shown here is derived from an EMBL/GenBank/DDBJ whole genome shotgun (WGS) entry which is preliminary data.</text>
</comment>
<evidence type="ECO:0000256" key="8">
    <source>
        <dbReference type="ARBA" id="ARBA00039168"/>
    </source>
</evidence>
<evidence type="ECO:0000313" key="12">
    <source>
        <dbReference type="Proteomes" id="UP000442694"/>
    </source>
</evidence>
<dbReference type="RefSeq" id="WP_152212750.1">
    <property type="nucleotide sequence ID" value="NZ_WFLN01000006.1"/>
</dbReference>
<dbReference type="GO" id="GO:0005886">
    <property type="term" value="C:plasma membrane"/>
    <property type="evidence" value="ECO:0007669"/>
    <property type="project" value="UniProtKB-SubCell"/>
</dbReference>
<evidence type="ECO:0000256" key="10">
    <source>
        <dbReference type="SAM" id="Phobius"/>
    </source>
</evidence>
<keyword evidence="3" id="KW-1003">Cell membrane</keyword>
<feature type="transmembrane region" description="Helical" evidence="10">
    <location>
        <begin position="84"/>
        <end position="103"/>
    </location>
</feature>